<organism evidence="1 2">
    <name type="scientific">Candidatus Shapirobacteria bacterium GW2011_GWE1_38_92</name>
    <dbReference type="NCBI Taxonomy" id="1618489"/>
    <lineage>
        <taxon>Bacteria</taxon>
        <taxon>Candidatus Shapironibacteriota</taxon>
    </lineage>
</organism>
<name>A0A0G0LJJ0_9BACT</name>
<evidence type="ECO:0000313" key="1">
    <source>
        <dbReference type="EMBL" id="KKQ91197.1"/>
    </source>
</evidence>
<dbReference type="EMBL" id="LBVR01000020">
    <property type="protein sequence ID" value="KKQ91197.1"/>
    <property type="molecule type" value="Genomic_DNA"/>
</dbReference>
<accession>A0A0G0LJJ0</accession>
<protein>
    <submittedName>
        <fullName evidence="1">Uncharacterized protein</fullName>
    </submittedName>
</protein>
<comment type="caution">
    <text evidence="1">The sequence shown here is derived from an EMBL/GenBank/DDBJ whole genome shotgun (WGS) entry which is preliminary data.</text>
</comment>
<dbReference type="AlphaFoldDB" id="A0A0G0LJJ0"/>
<reference evidence="1 2" key="1">
    <citation type="journal article" date="2015" name="Nature">
        <title>rRNA introns, odd ribosomes, and small enigmatic genomes across a large radiation of phyla.</title>
        <authorList>
            <person name="Brown C.T."/>
            <person name="Hug L.A."/>
            <person name="Thomas B.C."/>
            <person name="Sharon I."/>
            <person name="Castelle C.J."/>
            <person name="Singh A."/>
            <person name="Wilkins M.J."/>
            <person name="Williams K.H."/>
            <person name="Banfield J.F."/>
        </authorList>
    </citation>
    <scope>NUCLEOTIDE SEQUENCE [LARGE SCALE GENOMIC DNA]</scope>
</reference>
<sequence>MFSKDVKIKQSDDGRSVEVSGELGVVLRVVIIDCGNCKAGAGKKKFELTRNKDGTLGGRLECVLGVTDLLVRNCLPKVD</sequence>
<gene>
    <name evidence="1" type="ORF">UT14_C0020G0019</name>
</gene>
<dbReference type="Proteomes" id="UP000033841">
    <property type="component" value="Unassembled WGS sequence"/>
</dbReference>
<evidence type="ECO:0000313" key="2">
    <source>
        <dbReference type="Proteomes" id="UP000033841"/>
    </source>
</evidence>
<proteinExistence type="predicted"/>